<feature type="transmembrane region" description="Helical" evidence="3">
    <location>
        <begin position="514"/>
        <end position="532"/>
    </location>
</feature>
<dbReference type="PANTHER" id="PTHR37813:SF1">
    <property type="entry name" value="FELS-2 PROPHAGE PROTEIN"/>
    <property type="match status" value="1"/>
</dbReference>
<evidence type="ECO:0000313" key="6">
    <source>
        <dbReference type="Proteomes" id="UP000276437"/>
    </source>
</evidence>
<dbReference type="EMBL" id="AP018449">
    <property type="protein sequence ID" value="BBB91057.1"/>
    <property type="molecule type" value="Genomic_DNA"/>
</dbReference>
<dbReference type="InterPro" id="IPR010090">
    <property type="entry name" value="Phage_tape_meas"/>
</dbReference>
<evidence type="ECO:0000259" key="4">
    <source>
        <dbReference type="Pfam" id="PF10145"/>
    </source>
</evidence>
<keyword evidence="1" id="KW-1188">Viral release from host cell</keyword>
<keyword evidence="3" id="KW-0472">Membrane</keyword>
<dbReference type="Pfam" id="PF10145">
    <property type="entry name" value="PhageMin_Tail"/>
    <property type="match status" value="1"/>
</dbReference>
<evidence type="ECO:0000256" key="3">
    <source>
        <dbReference type="SAM" id="Phobius"/>
    </source>
</evidence>
<keyword evidence="6" id="KW-1185">Reference proteome</keyword>
<evidence type="ECO:0000256" key="2">
    <source>
        <dbReference type="SAM" id="Coils"/>
    </source>
</evidence>
<dbReference type="Proteomes" id="UP000276437">
    <property type="component" value="Chromosome"/>
</dbReference>
<feature type="coiled-coil region" evidence="2">
    <location>
        <begin position="51"/>
        <end position="85"/>
    </location>
</feature>
<gene>
    <name evidence="5" type="ORF">MAMMFC1_01725</name>
</gene>
<evidence type="ECO:0000313" key="5">
    <source>
        <dbReference type="EMBL" id="BBB91057.1"/>
    </source>
</evidence>
<dbReference type="NCBIfam" id="TIGR01760">
    <property type="entry name" value="tape_meas_TP901"/>
    <property type="match status" value="1"/>
</dbReference>
<dbReference type="AlphaFoldDB" id="A0A348AJ09"/>
<feature type="domain" description="Phage tail tape measure protein" evidence="4">
    <location>
        <begin position="140"/>
        <end position="340"/>
    </location>
</feature>
<keyword evidence="3" id="KW-0812">Transmembrane</keyword>
<evidence type="ECO:0000256" key="1">
    <source>
        <dbReference type="ARBA" id="ARBA00022612"/>
    </source>
</evidence>
<protein>
    <submittedName>
        <fullName evidence="5">Phage-related minor tail protein</fullName>
    </submittedName>
</protein>
<name>A0A348AJ09_9FIRM</name>
<keyword evidence="2" id="KW-0175">Coiled coil</keyword>
<accession>A0A348AJ09</accession>
<keyword evidence="3" id="KW-1133">Transmembrane helix</keyword>
<reference evidence="5 6" key="1">
    <citation type="journal article" date="2018" name="Int. J. Syst. Evol. Microbiol.">
        <title>Methylomusa anaerophila gen. nov., sp. nov., an anaerobic methanol-utilizing bacterium isolated from a microbial fuel cell.</title>
        <authorList>
            <person name="Amano N."/>
            <person name="Yamamuro A."/>
            <person name="Miyahara M."/>
            <person name="Kouzuma A."/>
            <person name="Abe T."/>
            <person name="Watanabe K."/>
        </authorList>
    </citation>
    <scope>NUCLEOTIDE SEQUENCE [LARGE SCALE GENOMIC DNA]</scope>
    <source>
        <strain evidence="5 6">MMFC1</strain>
    </source>
</reference>
<dbReference type="PANTHER" id="PTHR37813">
    <property type="entry name" value="FELS-2 PROPHAGE PROTEIN"/>
    <property type="match status" value="1"/>
</dbReference>
<feature type="transmembrane region" description="Helical" evidence="3">
    <location>
        <begin position="595"/>
        <end position="618"/>
    </location>
</feature>
<organism evidence="5 6">
    <name type="scientific">Methylomusa anaerophila</name>
    <dbReference type="NCBI Taxonomy" id="1930071"/>
    <lineage>
        <taxon>Bacteria</taxon>
        <taxon>Bacillati</taxon>
        <taxon>Bacillota</taxon>
        <taxon>Negativicutes</taxon>
        <taxon>Selenomonadales</taxon>
        <taxon>Sporomusaceae</taxon>
        <taxon>Methylomusa</taxon>
    </lineage>
</organism>
<dbReference type="KEGG" id="mana:MAMMFC1_01725"/>
<sequence length="793" mass="84490">MAFNLTARIGGFMSGMGNATAVLNGLSQRIGMTNQALRNLDRLHRQGRISAEQHSRATEELRRRLDQLRQSQDRLRNAQAAVRANANRRNQYRGEVLENVGLAATLAAPIRSAMRFEDQMADVRKVIDFDTPEQFKAMGQDIMNMSKRLPVATDGIAQIVAAAGQAGIARQDLAMFAEDASKMSVAFDTTAEDAGQSMAVWRTTFKLSQDGVRDLADQINYLSNISPTSAKGISNIVTRIGSLGGLSGLTAGQVAALGSAMPGLQDEVAATSLKKMFTVMTSGFAATKTQREMMGALGFDTEQLAVRMQQDATGAIMDFMGALKKLPPADQMSYISEIFGEEGKAGIGILLQNLDIVSKNFKAVGDASTYAGSMQKEFDSRASTTSNQLQLLSNNMTIVGITAGNALLPHISALSEKFIGIAEWVNNLATQYPGLTEAFVVGTAAVIGLKIATFALGYGFSALSAPFVAANAALTIMTNSQERAALMARLNASTTGLQTAAQWLFNTALYGCPIIWIIAGIVALVAAGYLLYKNWDTIKAKAIEVWGAVTEWFGNVYEAAASFISNLPATIAYGIGYAIGFIATLPERMAFYFQYAWILVTMWAANIVSDVISFFGSLPENASNSLSNFLQAIDKWGSDAYNSVVNWFNRIPDAISSAIGRVSNWLSNLGSGISGSFSAGVAAGSGGGVQIASNAAGGIYERGAFLTTFAETNPEAAIPLDGSPKALSLWAQAGEILGVRPGGGSGVQIEYKSGDIIIYGNPEPGQVQREVENGHRSFLDYLHNEARLSFSDG</sequence>
<proteinExistence type="predicted"/>